<dbReference type="OrthoDB" id="9801955at2"/>
<evidence type="ECO:0000313" key="8">
    <source>
        <dbReference type="EMBL" id="QFQ12695.1"/>
    </source>
</evidence>
<dbReference type="PANTHER" id="PTHR30606:SF10">
    <property type="entry name" value="PHOSPHATIDYLINOSITOL MANNOSIDE ACYLTRANSFERASE"/>
    <property type="match status" value="1"/>
</dbReference>
<keyword evidence="7" id="KW-1133">Transmembrane helix</keyword>
<dbReference type="EMBL" id="CP033459">
    <property type="protein sequence ID" value="QFQ12695.1"/>
    <property type="molecule type" value="Genomic_DNA"/>
</dbReference>
<feature type="transmembrane region" description="Helical" evidence="7">
    <location>
        <begin position="7"/>
        <end position="27"/>
    </location>
</feature>
<dbReference type="PANTHER" id="PTHR30606">
    <property type="entry name" value="LIPID A BIOSYNTHESIS LAUROYL ACYLTRANSFERASE"/>
    <property type="match status" value="1"/>
</dbReference>
<keyword evidence="5 7" id="KW-0472">Membrane</keyword>
<reference evidence="8 9" key="1">
    <citation type="submission" date="2018-11" db="EMBL/GenBank/DDBJ databases">
        <authorList>
            <person name="Na S.W."/>
            <person name="Baik M."/>
        </authorList>
    </citation>
    <scope>NUCLEOTIDE SEQUENCE [LARGE SCALE GENOMIC DNA]</scope>
    <source>
        <strain evidence="8 9">E39</strain>
    </source>
</reference>
<comment type="subcellular location">
    <subcellularLocation>
        <location evidence="1">Cell inner membrane</location>
    </subcellularLocation>
</comment>
<keyword evidence="6" id="KW-0012">Acyltransferase</keyword>
<organism evidence="8 9">
    <name type="scientific">Pseudoprevotella muciniphila</name>
    <dbReference type="NCBI Taxonomy" id="2133944"/>
    <lineage>
        <taxon>Bacteria</taxon>
        <taxon>Pseudomonadati</taxon>
        <taxon>Bacteroidota</taxon>
        <taxon>Bacteroidia</taxon>
        <taxon>Bacteroidales</taxon>
        <taxon>Prevotellaceae</taxon>
        <taxon>Pseudoprevotella</taxon>
    </lineage>
</organism>
<keyword evidence="9" id="KW-1185">Reference proteome</keyword>
<evidence type="ECO:0000313" key="9">
    <source>
        <dbReference type="Proteomes" id="UP000249375"/>
    </source>
</evidence>
<dbReference type="GO" id="GO:0005886">
    <property type="term" value="C:plasma membrane"/>
    <property type="evidence" value="ECO:0007669"/>
    <property type="project" value="UniProtKB-SubCell"/>
</dbReference>
<evidence type="ECO:0000256" key="6">
    <source>
        <dbReference type="ARBA" id="ARBA00023315"/>
    </source>
</evidence>
<keyword evidence="7" id="KW-0812">Transmembrane</keyword>
<gene>
    <name evidence="8" type="ORF">C7Y71_006495</name>
</gene>
<keyword evidence="4 8" id="KW-0808">Transferase</keyword>
<evidence type="ECO:0000256" key="2">
    <source>
        <dbReference type="ARBA" id="ARBA00022475"/>
    </source>
</evidence>
<dbReference type="InterPro" id="IPR004960">
    <property type="entry name" value="LipA_acyltrans"/>
</dbReference>
<dbReference type="Proteomes" id="UP000249375">
    <property type="component" value="Chromosome"/>
</dbReference>
<dbReference type="CDD" id="cd07984">
    <property type="entry name" value="LPLAT_LABLAT-like"/>
    <property type="match status" value="1"/>
</dbReference>
<accession>A0A5P8E6Q4</accession>
<evidence type="ECO:0000256" key="7">
    <source>
        <dbReference type="SAM" id="Phobius"/>
    </source>
</evidence>
<keyword evidence="2" id="KW-1003">Cell membrane</keyword>
<proteinExistence type="predicted"/>
<dbReference type="GO" id="GO:0016746">
    <property type="term" value="F:acyltransferase activity"/>
    <property type="evidence" value="ECO:0007669"/>
    <property type="project" value="UniProtKB-KW"/>
</dbReference>
<evidence type="ECO:0000256" key="5">
    <source>
        <dbReference type="ARBA" id="ARBA00023136"/>
    </source>
</evidence>
<evidence type="ECO:0000256" key="3">
    <source>
        <dbReference type="ARBA" id="ARBA00022519"/>
    </source>
</evidence>
<dbReference type="Pfam" id="PF03279">
    <property type="entry name" value="Lip_A_acyltrans"/>
    <property type="match status" value="1"/>
</dbReference>
<evidence type="ECO:0000256" key="1">
    <source>
        <dbReference type="ARBA" id="ARBA00004533"/>
    </source>
</evidence>
<evidence type="ECO:0000256" key="4">
    <source>
        <dbReference type="ARBA" id="ARBA00022679"/>
    </source>
</evidence>
<sequence>MQILKKILYYIALGVSHLPLRVLYVFADIIRPFVSGYRRKIVKKNIDNAFPEKTEAERKKIVRQFYHHLCDVIAETLKMMSISKEEMKRRMVFEGVKEMEDLLDDHPFVFIYLGHYCNWEWFASMPMWSDRCYPGQVYKPLRDKWMDELFLKMRSRFGGNCMDKNKILRIVMQLKSEKKPTIIGFISDQTPKWDSIHDWVDFLHQDTPVFTGTERLARKVDAAIVFGDVERVKRGYYKCTLRKMCTDVKALPEYALTEMYMKEMEKMIRREPQYWLWSHNRWKRQRNSGEEEKA</sequence>
<protein>
    <submittedName>
        <fullName evidence="8">Acetyltransferase</fullName>
    </submittedName>
</protein>
<name>A0A5P8E6Q4_9BACT</name>
<dbReference type="KEGG" id="alq:C7Y71_006495"/>
<keyword evidence="3" id="KW-0997">Cell inner membrane</keyword>
<dbReference type="GO" id="GO:0009247">
    <property type="term" value="P:glycolipid biosynthetic process"/>
    <property type="evidence" value="ECO:0007669"/>
    <property type="project" value="UniProtKB-ARBA"/>
</dbReference>
<dbReference type="RefSeq" id="WP_111898993.1">
    <property type="nucleotide sequence ID" value="NZ_CP033459.1"/>
</dbReference>
<dbReference type="AlphaFoldDB" id="A0A5P8E6Q4"/>